<protein>
    <recommendedName>
        <fullName evidence="4">Infection structure specific protein</fullName>
    </recommendedName>
</protein>
<gene>
    <name evidence="2" type="ORF">BJ875DRAFT_480502</name>
</gene>
<keyword evidence="3" id="KW-1185">Reference proteome</keyword>
<evidence type="ECO:0008006" key="4">
    <source>
        <dbReference type="Google" id="ProtNLM"/>
    </source>
</evidence>
<dbReference type="EMBL" id="MU251372">
    <property type="protein sequence ID" value="KAG9238258.1"/>
    <property type="molecule type" value="Genomic_DNA"/>
</dbReference>
<feature type="chain" id="PRO_5040420976" description="Infection structure specific protein" evidence="1">
    <location>
        <begin position="18"/>
        <end position="193"/>
    </location>
</feature>
<organism evidence="2 3">
    <name type="scientific">Amylocarpus encephaloides</name>
    <dbReference type="NCBI Taxonomy" id="45428"/>
    <lineage>
        <taxon>Eukaryota</taxon>
        <taxon>Fungi</taxon>
        <taxon>Dikarya</taxon>
        <taxon>Ascomycota</taxon>
        <taxon>Pezizomycotina</taxon>
        <taxon>Leotiomycetes</taxon>
        <taxon>Helotiales</taxon>
        <taxon>Helotiales incertae sedis</taxon>
        <taxon>Amylocarpus</taxon>
    </lineage>
</organism>
<name>A0A9P8C8X4_9HELO</name>
<evidence type="ECO:0000313" key="2">
    <source>
        <dbReference type="EMBL" id="KAG9238258.1"/>
    </source>
</evidence>
<evidence type="ECO:0000256" key="1">
    <source>
        <dbReference type="SAM" id="SignalP"/>
    </source>
</evidence>
<dbReference type="OrthoDB" id="5419608at2759"/>
<keyword evidence="1" id="KW-0732">Signal</keyword>
<sequence length="193" mass="18130">MFTKSLLIALLAAHSLADPVPAPAPQAGDAQSSLDAAVASATSLLNILSDIPTLPLSVASVLATAVPTGVQVSAVGCEIATATPGWYQSLPADVRSAFSSYQSAAQSWYSAHSSDLGVVSTGVALPVAPCMATGTGSAAAGAGAGAGAGAATSAAGSGGAASDTSKGAAPRPTGAVVASLAGAVGVLGLMVAL</sequence>
<evidence type="ECO:0000313" key="3">
    <source>
        <dbReference type="Proteomes" id="UP000824998"/>
    </source>
</evidence>
<comment type="caution">
    <text evidence="2">The sequence shown here is derived from an EMBL/GenBank/DDBJ whole genome shotgun (WGS) entry which is preliminary data.</text>
</comment>
<dbReference type="Proteomes" id="UP000824998">
    <property type="component" value="Unassembled WGS sequence"/>
</dbReference>
<dbReference type="AlphaFoldDB" id="A0A9P8C8X4"/>
<reference evidence="2" key="1">
    <citation type="journal article" date="2021" name="IMA Fungus">
        <title>Genomic characterization of three marine fungi, including Emericellopsis atlantica sp. nov. with signatures of a generalist lifestyle and marine biomass degradation.</title>
        <authorList>
            <person name="Hagestad O.C."/>
            <person name="Hou L."/>
            <person name="Andersen J.H."/>
            <person name="Hansen E.H."/>
            <person name="Altermark B."/>
            <person name="Li C."/>
            <person name="Kuhnert E."/>
            <person name="Cox R.J."/>
            <person name="Crous P.W."/>
            <person name="Spatafora J.W."/>
            <person name="Lail K."/>
            <person name="Amirebrahimi M."/>
            <person name="Lipzen A."/>
            <person name="Pangilinan J."/>
            <person name="Andreopoulos W."/>
            <person name="Hayes R.D."/>
            <person name="Ng V."/>
            <person name="Grigoriev I.V."/>
            <person name="Jackson S.A."/>
            <person name="Sutton T.D.S."/>
            <person name="Dobson A.D.W."/>
            <person name="Rama T."/>
        </authorList>
    </citation>
    <scope>NUCLEOTIDE SEQUENCE</scope>
    <source>
        <strain evidence="2">TRa018bII</strain>
    </source>
</reference>
<accession>A0A9P8C8X4</accession>
<proteinExistence type="predicted"/>
<feature type="signal peptide" evidence="1">
    <location>
        <begin position="1"/>
        <end position="17"/>
    </location>
</feature>